<dbReference type="EMBL" id="UIGY01000001">
    <property type="protein sequence ID" value="SUZ07755.1"/>
    <property type="molecule type" value="Genomic_DNA"/>
</dbReference>
<reference evidence="2" key="1">
    <citation type="submission" date="2018-07" db="EMBL/GenBank/DDBJ databases">
        <authorList>
            <person name="Quirk P.G."/>
            <person name="Krulwich T.A."/>
        </authorList>
    </citation>
    <scope>NUCLEOTIDE SEQUENCE</scope>
    <source>
        <strain evidence="2">96224</strain>
    </source>
</reference>
<name>A0A381LAX7_BLUGR</name>
<sequence>YLPSCTKNLVSGSQILSAGYKMRFSNSGIGIFEAKGRLTATARLRNGLFHFNVISPPAVLSSSRPTFSCPLSSQPEDLTLASDINQGLLTIVSNMDAN</sequence>
<feature type="non-terminal residue" evidence="2">
    <location>
        <position position="98"/>
    </location>
</feature>
<feature type="non-terminal residue" evidence="2">
    <location>
        <position position="1"/>
    </location>
</feature>
<accession>A0A381LAX7</accession>
<dbReference type="EMBL" id="UIGY01000111">
    <property type="protein sequence ID" value="SUZ11094.1"/>
    <property type="molecule type" value="Genomic_DNA"/>
</dbReference>
<organism evidence="2">
    <name type="scientific">Blumeria graminis f. sp. tritici 96224</name>
    <dbReference type="NCBI Taxonomy" id="1268274"/>
    <lineage>
        <taxon>Eukaryota</taxon>
        <taxon>Fungi</taxon>
        <taxon>Dikarya</taxon>
        <taxon>Ascomycota</taxon>
        <taxon>Pezizomycotina</taxon>
        <taxon>Leotiomycetes</taxon>
        <taxon>Erysiphales</taxon>
        <taxon>Erysiphaceae</taxon>
        <taxon>Blumeria</taxon>
    </lineage>
</organism>
<gene>
    <name evidence="1" type="ORF">BGT96224V2_LOCUS189</name>
    <name evidence="2" type="ORF">BGT96224V2_LOCUS4254</name>
</gene>
<protein>
    <submittedName>
        <fullName evidence="1 2">Bgt-20156</fullName>
    </submittedName>
</protein>
<proteinExistence type="predicted"/>
<dbReference type="AlphaFoldDB" id="A0A381LAX7"/>
<evidence type="ECO:0000313" key="2">
    <source>
        <dbReference type="EMBL" id="SUZ11094.1"/>
    </source>
</evidence>
<evidence type="ECO:0000313" key="1">
    <source>
        <dbReference type="EMBL" id="SUZ07755.1"/>
    </source>
</evidence>